<reference evidence="14" key="1">
    <citation type="submission" date="2013-03" db="EMBL/GenBank/DDBJ databases">
        <authorList>
            <person name="Jeffery W."/>
            <person name="Warren W."/>
            <person name="Wilson R.K."/>
        </authorList>
    </citation>
    <scope>NUCLEOTIDE SEQUENCE</scope>
    <source>
        <strain evidence="14">female</strain>
    </source>
</reference>
<comment type="similarity">
    <text evidence="2">Belongs to the krueppel C2H2-type zinc-finger protein family.</text>
</comment>
<dbReference type="FunFam" id="3.30.160.60:FF:002604">
    <property type="entry name" value="Zinc finger protein 715"/>
    <property type="match status" value="1"/>
</dbReference>
<keyword evidence="9" id="KW-0804">Transcription</keyword>
<keyword evidence="6" id="KW-0862">Zinc</keyword>
<dbReference type="FunFam" id="3.30.160.60:FF:001954">
    <property type="entry name" value="Zinc finger protein 787"/>
    <property type="match status" value="1"/>
</dbReference>
<dbReference type="SMART" id="SM00355">
    <property type="entry name" value="ZnF_C2H2"/>
    <property type="match status" value="6"/>
</dbReference>
<evidence type="ECO:0000313" key="13">
    <source>
        <dbReference type="Ensembl" id="ENSAMXP00000045426.1"/>
    </source>
</evidence>
<reference evidence="13" key="3">
    <citation type="submission" date="2025-08" db="UniProtKB">
        <authorList>
            <consortium name="Ensembl"/>
        </authorList>
    </citation>
    <scope>IDENTIFICATION</scope>
</reference>
<sequence>HTAAQPISSSFCPTSKPINHPVLVSPFYTRFLLELPTIISIFHSNLELSYILLGNYVFFSFLLSEIDAVLFQEKNMEFVEISSTQPTSSSAPDGEIQNNTDEKKIYQCLDCEKSFSQVSYLKAHQRTHTGEKPFECSECGMRFIHQSNLSTHLRIHLGVKPFQCSECGNSFRHRSNLKTHQRIHTGIKPYLCAECGKSFSQQSALRQHQSIHRGEKQHHCLECGKSFNHPSTLRQHQRIHTGEKPYQCGECGMSFVQQNHLIEHQRLHTGEKPYYSFSGTFILKCPRITAAHRHTAEC</sequence>
<dbReference type="Bgee" id="ENSAMXG00000031307">
    <property type="expression patterns" value="Expressed in embryo and 14 other cell types or tissues"/>
</dbReference>
<dbReference type="PANTHER" id="PTHR16515:SF66">
    <property type="entry name" value="C2H2-TYPE DOMAIN-CONTAINING PROTEIN"/>
    <property type="match status" value="1"/>
</dbReference>
<dbReference type="GO" id="GO:0005634">
    <property type="term" value="C:nucleus"/>
    <property type="evidence" value="ECO:0007669"/>
    <property type="project" value="UniProtKB-SubCell"/>
</dbReference>
<feature type="domain" description="C2H2-type" evidence="12">
    <location>
        <begin position="134"/>
        <end position="161"/>
    </location>
</feature>
<reference evidence="14" key="2">
    <citation type="journal article" date="2014" name="Nat. Commun.">
        <title>The cavefish genome reveals candidate genes for eye loss.</title>
        <authorList>
            <person name="McGaugh S.E."/>
            <person name="Gross J.B."/>
            <person name="Aken B."/>
            <person name="Blin M."/>
            <person name="Borowsky R."/>
            <person name="Chalopin D."/>
            <person name="Hinaux H."/>
            <person name="Jeffery W.R."/>
            <person name="Keene A."/>
            <person name="Ma L."/>
            <person name="Minx P."/>
            <person name="Murphy D."/>
            <person name="O'Quin K.E."/>
            <person name="Retaux S."/>
            <person name="Rohner N."/>
            <person name="Searle S.M."/>
            <person name="Stahl B.A."/>
            <person name="Tabin C."/>
            <person name="Volff J.N."/>
            <person name="Yoshizawa M."/>
            <person name="Warren W.C."/>
        </authorList>
    </citation>
    <scope>NUCLEOTIDE SEQUENCE [LARGE SCALE GENOMIC DNA]</scope>
    <source>
        <strain evidence="14">female</strain>
    </source>
</reference>
<protein>
    <recommendedName>
        <fullName evidence="12">C2H2-type domain-containing protein</fullName>
    </recommendedName>
</protein>
<keyword evidence="10" id="KW-0539">Nucleus</keyword>
<dbReference type="SUPFAM" id="SSF57667">
    <property type="entry name" value="beta-beta-alpha zinc fingers"/>
    <property type="match status" value="3"/>
</dbReference>
<feature type="domain" description="C2H2-type" evidence="12">
    <location>
        <begin position="106"/>
        <end position="133"/>
    </location>
</feature>
<reference evidence="13" key="4">
    <citation type="submission" date="2025-09" db="UniProtKB">
        <authorList>
            <consortium name="Ensembl"/>
        </authorList>
    </citation>
    <scope>IDENTIFICATION</scope>
</reference>
<feature type="domain" description="C2H2-type" evidence="12">
    <location>
        <begin position="218"/>
        <end position="245"/>
    </location>
</feature>
<dbReference type="InterPro" id="IPR036236">
    <property type="entry name" value="Znf_C2H2_sf"/>
</dbReference>
<name>A0A3B1JUL3_ASTMX</name>
<dbReference type="Gene3D" id="3.30.160.60">
    <property type="entry name" value="Classic Zinc Finger"/>
    <property type="match status" value="6"/>
</dbReference>
<dbReference type="FunFam" id="3.30.160.60:FF:002005">
    <property type="entry name" value="Zinc finger protein 200"/>
    <property type="match status" value="1"/>
</dbReference>
<evidence type="ECO:0000256" key="10">
    <source>
        <dbReference type="ARBA" id="ARBA00023242"/>
    </source>
</evidence>
<keyword evidence="7" id="KW-0805">Transcription regulation</keyword>
<dbReference type="PANTHER" id="PTHR16515">
    <property type="entry name" value="PR DOMAIN ZINC FINGER PROTEIN"/>
    <property type="match status" value="1"/>
</dbReference>
<evidence type="ECO:0000256" key="11">
    <source>
        <dbReference type="PROSITE-ProRule" id="PRU00042"/>
    </source>
</evidence>
<keyword evidence="8" id="KW-0238">DNA-binding</keyword>
<proteinExistence type="inferred from homology"/>
<dbReference type="InterPro" id="IPR013087">
    <property type="entry name" value="Znf_C2H2_type"/>
</dbReference>
<comment type="subcellular location">
    <subcellularLocation>
        <location evidence="1">Nucleus</location>
    </subcellularLocation>
</comment>
<dbReference type="GO" id="GO:0010468">
    <property type="term" value="P:regulation of gene expression"/>
    <property type="evidence" value="ECO:0007669"/>
    <property type="project" value="TreeGrafter"/>
</dbReference>
<dbReference type="Proteomes" id="UP000018467">
    <property type="component" value="Unassembled WGS sequence"/>
</dbReference>
<dbReference type="PROSITE" id="PS00028">
    <property type="entry name" value="ZINC_FINGER_C2H2_1"/>
    <property type="match status" value="6"/>
</dbReference>
<dbReference type="FunFam" id="3.30.160.60:FF:002343">
    <property type="entry name" value="Zinc finger protein 33A"/>
    <property type="match status" value="1"/>
</dbReference>
<dbReference type="Pfam" id="PF00096">
    <property type="entry name" value="zf-C2H2"/>
    <property type="match status" value="6"/>
</dbReference>
<dbReference type="FunFam" id="3.30.160.60:FF:000506">
    <property type="entry name" value="Zinc finger protein 23"/>
    <property type="match status" value="1"/>
</dbReference>
<accession>A0A3B1JUL3</accession>
<evidence type="ECO:0000259" key="12">
    <source>
        <dbReference type="PROSITE" id="PS50157"/>
    </source>
</evidence>
<dbReference type="GO" id="GO:0003677">
    <property type="term" value="F:DNA binding"/>
    <property type="evidence" value="ECO:0007669"/>
    <property type="project" value="UniProtKB-KW"/>
</dbReference>
<evidence type="ECO:0000256" key="3">
    <source>
        <dbReference type="ARBA" id="ARBA00022723"/>
    </source>
</evidence>
<evidence type="ECO:0000256" key="4">
    <source>
        <dbReference type="ARBA" id="ARBA00022737"/>
    </source>
</evidence>
<dbReference type="GeneTree" id="ENSGT01150000286934"/>
<evidence type="ECO:0000256" key="9">
    <source>
        <dbReference type="ARBA" id="ARBA00023163"/>
    </source>
</evidence>
<evidence type="ECO:0000256" key="7">
    <source>
        <dbReference type="ARBA" id="ARBA00023015"/>
    </source>
</evidence>
<keyword evidence="3" id="KW-0479">Metal-binding</keyword>
<evidence type="ECO:0000256" key="1">
    <source>
        <dbReference type="ARBA" id="ARBA00004123"/>
    </source>
</evidence>
<feature type="domain" description="C2H2-type" evidence="12">
    <location>
        <begin position="162"/>
        <end position="189"/>
    </location>
</feature>
<evidence type="ECO:0000256" key="2">
    <source>
        <dbReference type="ARBA" id="ARBA00006991"/>
    </source>
</evidence>
<dbReference type="InterPro" id="IPR050331">
    <property type="entry name" value="Zinc_finger"/>
</dbReference>
<evidence type="ECO:0000313" key="14">
    <source>
        <dbReference type="Proteomes" id="UP000018467"/>
    </source>
</evidence>
<dbReference type="FunFam" id="3.30.160.60:FF:000759">
    <property type="entry name" value="zinc finger protein 16"/>
    <property type="match status" value="1"/>
</dbReference>
<dbReference type="InParanoid" id="A0A3B1JUL3"/>
<dbReference type="Ensembl" id="ENSAMXT00000038238.1">
    <property type="protein sequence ID" value="ENSAMXP00000045426.1"/>
    <property type="gene ID" value="ENSAMXG00000031307.1"/>
</dbReference>
<dbReference type="GO" id="GO:0008270">
    <property type="term" value="F:zinc ion binding"/>
    <property type="evidence" value="ECO:0007669"/>
    <property type="project" value="UniProtKB-KW"/>
</dbReference>
<evidence type="ECO:0000256" key="6">
    <source>
        <dbReference type="ARBA" id="ARBA00022833"/>
    </source>
</evidence>
<organism evidence="13 14">
    <name type="scientific">Astyanax mexicanus</name>
    <name type="common">Blind cave fish</name>
    <name type="synonym">Astyanax fasciatus mexicanus</name>
    <dbReference type="NCBI Taxonomy" id="7994"/>
    <lineage>
        <taxon>Eukaryota</taxon>
        <taxon>Metazoa</taxon>
        <taxon>Chordata</taxon>
        <taxon>Craniata</taxon>
        <taxon>Vertebrata</taxon>
        <taxon>Euteleostomi</taxon>
        <taxon>Actinopterygii</taxon>
        <taxon>Neopterygii</taxon>
        <taxon>Teleostei</taxon>
        <taxon>Ostariophysi</taxon>
        <taxon>Characiformes</taxon>
        <taxon>Characoidei</taxon>
        <taxon>Acestrorhamphidae</taxon>
        <taxon>Acestrorhamphinae</taxon>
        <taxon>Astyanax</taxon>
    </lineage>
</organism>
<evidence type="ECO:0000256" key="8">
    <source>
        <dbReference type="ARBA" id="ARBA00023125"/>
    </source>
</evidence>
<evidence type="ECO:0000256" key="5">
    <source>
        <dbReference type="ARBA" id="ARBA00022771"/>
    </source>
</evidence>
<keyword evidence="5 11" id="KW-0863">Zinc-finger</keyword>
<keyword evidence="4" id="KW-0677">Repeat</keyword>
<feature type="domain" description="C2H2-type" evidence="12">
    <location>
        <begin position="190"/>
        <end position="217"/>
    </location>
</feature>
<dbReference type="AlphaFoldDB" id="A0A3B1JUL3"/>
<feature type="domain" description="C2H2-type" evidence="12">
    <location>
        <begin position="246"/>
        <end position="273"/>
    </location>
</feature>
<dbReference type="PROSITE" id="PS50157">
    <property type="entry name" value="ZINC_FINGER_C2H2_2"/>
    <property type="match status" value="6"/>
</dbReference>
<keyword evidence="14" id="KW-1185">Reference proteome</keyword>